<evidence type="ECO:0000256" key="6">
    <source>
        <dbReference type="ARBA" id="ARBA00023212"/>
    </source>
</evidence>
<dbReference type="PANTHER" id="PTHR21351">
    <property type="entry name" value="BARDET-BIEDL SYNDROME PROTEIN 5"/>
    <property type="match status" value="1"/>
</dbReference>
<dbReference type="RefSeq" id="XP_001307102.1">
    <property type="nucleotide sequence ID" value="XM_001307101.1"/>
</dbReference>
<comment type="subcellular location">
    <subcellularLocation>
        <location evidence="1">Cell projection</location>
        <location evidence="1">Cilium</location>
    </subcellularLocation>
    <subcellularLocation>
        <location evidence="2">Cytoplasm</location>
        <location evidence="2">Cytoskeleton</location>
    </subcellularLocation>
</comment>
<evidence type="ECO:0000256" key="2">
    <source>
        <dbReference type="ARBA" id="ARBA00004245"/>
    </source>
</evidence>
<keyword evidence="4" id="KW-0963">Cytoplasm</keyword>
<keyword evidence="10" id="KW-1185">Reference proteome</keyword>
<dbReference type="Proteomes" id="UP000001542">
    <property type="component" value="Unassembled WGS sequence"/>
</dbReference>
<reference evidence="9" key="1">
    <citation type="submission" date="2006-10" db="EMBL/GenBank/DDBJ databases">
        <authorList>
            <person name="Amadeo P."/>
            <person name="Zhao Q."/>
            <person name="Wortman J."/>
            <person name="Fraser-Liggett C."/>
            <person name="Carlton J."/>
        </authorList>
    </citation>
    <scope>NUCLEOTIDE SEQUENCE</scope>
    <source>
        <strain evidence="9">G3</strain>
    </source>
</reference>
<evidence type="ECO:0000256" key="5">
    <source>
        <dbReference type="ARBA" id="ARBA00023069"/>
    </source>
</evidence>
<keyword evidence="7" id="KW-0966">Cell projection</keyword>
<evidence type="ECO:0000313" key="10">
    <source>
        <dbReference type="Proteomes" id="UP000001542"/>
    </source>
</evidence>
<evidence type="ECO:0000256" key="3">
    <source>
        <dbReference type="ARBA" id="ARBA00005822"/>
    </source>
</evidence>
<evidence type="ECO:0000259" key="8">
    <source>
        <dbReference type="SMART" id="SM00683"/>
    </source>
</evidence>
<dbReference type="GO" id="GO:0032266">
    <property type="term" value="F:phosphatidylinositol-3-phosphate binding"/>
    <property type="evidence" value="ECO:0000318"/>
    <property type="project" value="GO_Central"/>
</dbReference>
<dbReference type="KEGG" id="tva:4751906"/>
<evidence type="ECO:0000256" key="1">
    <source>
        <dbReference type="ARBA" id="ARBA00004138"/>
    </source>
</evidence>
<dbReference type="GO" id="GO:0036064">
    <property type="term" value="C:ciliary basal body"/>
    <property type="evidence" value="ECO:0000318"/>
    <property type="project" value="GO_Central"/>
</dbReference>
<gene>
    <name evidence="9" type="ORF">TVAG_315780</name>
</gene>
<accession>A2FLN7</accession>
<keyword evidence="6" id="KW-0206">Cytoskeleton</keyword>
<evidence type="ECO:0000313" key="9">
    <source>
        <dbReference type="EMBL" id="EAX94172.1"/>
    </source>
</evidence>
<dbReference type="InterPro" id="IPR014003">
    <property type="entry name" value="BBS5_PH"/>
</dbReference>
<dbReference type="PANTHER" id="PTHR21351:SF0">
    <property type="entry name" value="BARDET-BIEDL SYNDROME 5 PROTEIN"/>
    <property type="match status" value="1"/>
</dbReference>
<dbReference type="OMA" id="PNFGIQY"/>
<organism evidence="9 10">
    <name type="scientific">Trichomonas vaginalis (strain ATCC PRA-98 / G3)</name>
    <dbReference type="NCBI Taxonomy" id="412133"/>
    <lineage>
        <taxon>Eukaryota</taxon>
        <taxon>Metamonada</taxon>
        <taxon>Parabasalia</taxon>
        <taxon>Trichomonadida</taxon>
        <taxon>Trichomonadidae</taxon>
        <taxon>Trichomonas</taxon>
    </lineage>
</organism>
<feature type="domain" description="BBSome complex member BBS5 PH" evidence="8">
    <location>
        <begin position="32"/>
        <end position="86"/>
    </location>
</feature>
<dbReference type="SMR" id="A2FLN7"/>
<proteinExistence type="inferred from homology"/>
<evidence type="ECO:0000256" key="4">
    <source>
        <dbReference type="ARBA" id="ARBA00022490"/>
    </source>
</evidence>
<protein>
    <recommendedName>
        <fullName evidence="8">BBSome complex member BBS5 PH domain-containing protein</fullName>
    </recommendedName>
</protein>
<dbReference type="OrthoDB" id="10261999at2759"/>
<dbReference type="VEuPathDB" id="TrichDB:TVAG_315780"/>
<dbReference type="GO" id="GO:0034464">
    <property type="term" value="C:BBSome"/>
    <property type="evidence" value="ECO:0000318"/>
    <property type="project" value="GO_Central"/>
</dbReference>
<dbReference type="InParanoid" id="A2FLN7"/>
<dbReference type="eggNOG" id="ENOG502QR2Z">
    <property type="taxonomic scope" value="Eukaryota"/>
</dbReference>
<dbReference type="SMART" id="SM00683">
    <property type="entry name" value="DM16"/>
    <property type="match status" value="2"/>
</dbReference>
<keyword evidence="5" id="KW-0969">Cilium</keyword>
<reference evidence="9" key="2">
    <citation type="journal article" date="2007" name="Science">
        <title>Draft genome sequence of the sexually transmitted pathogen Trichomonas vaginalis.</title>
        <authorList>
            <person name="Carlton J.M."/>
            <person name="Hirt R.P."/>
            <person name="Silva J.C."/>
            <person name="Delcher A.L."/>
            <person name="Schatz M."/>
            <person name="Zhao Q."/>
            <person name="Wortman J.R."/>
            <person name="Bidwell S.L."/>
            <person name="Alsmark U.C.M."/>
            <person name="Besteiro S."/>
            <person name="Sicheritz-Ponten T."/>
            <person name="Noel C.J."/>
            <person name="Dacks J.B."/>
            <person name="Foster P.G."/>
            <person name="Simillion C."/>
            <person name="Van de Peer Y."/>
            <person name="Miranda-Saavedra D."/>
            <person name="Barton G.J."/>
            <person name="Westrop G.D."/>
            <person name="Mueller S."/>
            <person name="Dessi D."/>
            <person name="Fiori P.L."/>
            <person name="Ren Q."/>
            <person name="Paulsen I."/>
            <person name="Zhang H."/>
            <person name="Bastida-Corcuera F.D."/>
            <person name="Simoes-Barbosa A."/>
            <person name="Brown M.T."/>
            <person name="Hayes R.D."/>
            <person name="Mukherjee M."/>
            <person name="Okumura C.Y."/>
            <person name="Schneider R."/>
            <person name="Smith A.J."/>
            <person name="Vanacova S."/>
            <person name="Villalvazo M."/>
            <person name="Haas B.J."/>
            <person name="Pertea M."/>
            <person name="Feldblyum T.V."/>
            <person name="Utterback T.R."/>
            <person name="Shu C.L."/>
            <person name="Osoegawa K."/>
            <person name="de Jong P.J."/>
            <person name="Hrdy I."/>
            <person name="Horvathova L."/>
            <person name="Zubacova Z."/>
            <person name="Dolezal P."/>
            <person name="Malik S.B."/>
            <person name="Logsdon J.M. Jr."/>
            <person name="Henze K."/>
            <person name="Gupta A."/>
            <person name="Wang C.C."/>
            <person name="Dunne R.L."/>
            <person name="Upcroft J.A."/>
            <person name="Upcroft P."/>
            <person name="White O."/>
            <person name="Salzberg S.L."/>
            <person name="Tang P."/>
            <person name="Chiu C.-H."/>
            <person name="Lee Y.-S."/>
            <person name="Embley T.M."/>
            <person name="Coombs G.H."/>
            <person name="Mottram J.C."/>
            <person name="Tachezy J."/>
            <person name="Fraser-Liggett C.M."/>
            <person name="Johnson P.J."/>
        </authorList>
    </citation>
    <scope>NUCLEOTIDE SEQUENCE [LARGE SCALE GENOMIC DNA]</scope>
    <source>
        <strain evidence="9">G3</strain>
    </source>
</reference>
<dbReference type="EMBL" id="DS113872">
    <property type="protein sequence ID" value="EAX94172.1"/>
    <property type="molecule type" value="Genomic_DNA"/>
</dbReference>
<comment type="similarity">
    <text evidence="3">Belongs to the BBS5 family.</text>
</comment>
<dbReference type="GO" id="GO:0060271">
    <property type="term" value="P:cilium assembly"/>
    <property type="evidence" value="ECO:0000318"/>
    <property type="project" value="GO_Central"/>
</dbReference>
<evidence type="ECO:0000256" key="7">
    <source>
        <dbReference type="ARBA" id="ARBA00023273"/>
    </source>
</evidence>
<dbReference type="AlphaFoldDB" id="A2FLN7"/>
<dbReference type="STRING" id="5722.A2FLN7"/>
<name>A2FLN7_TRIV3</name>
<dbReference type="VEuPathDB" id="TrichDB:TVAGG3_0040600"/>
<sequence length="354" mass="40232">MSNEDELESHLTTDQVVRLFQDQSKLKAIPGESNVAVLSRVEDMKAHPGQFGQGHVTNIRFIWYIQNTPTINASIGYNTIVSYKISNTFNQSNGNTENLFIRAKEGTKTYEFIFSVSRISSSVFKFFEKALKNYQTSTLYREQRLRSAIINNGSLNLIQDEQVVVQMDGVSNFSGEMAKIGTAIVTTMRFVWHSEIVSNFNVSIPLILLGPLKLSDSRRFGKCFYLKLYSNGARFLYGFTLKPEDKLIEFLKSFEKIRQSAAEHPKLTPPLSIEVVDQKQEVPVNQYVEEEFHYDDIDQSLFYIPIEQSGEAPAQEIVFDKRLGLSIEKITNGDSITSKWTDASQTPISTVEEL</sequence>
<dbReference type="Pfam" id="PF07289">
    <property type="entry name" value="BBL5"/>
    <property type="match status" value="1"/>
</dbReference>
<feature type="domain" description="BBSome complex member BBS5 PH" evidence="8">
    <location>
        <begin position="161"/>
        <end position="215"/>
    </location>
</feature>
<dbReference type="InterPro" id="IPR006606">
    <property type="entry name" value="BBL5"/>
</dbReference>